<proteinExistence type="predicted"/>
<dbReference type="AlphaFoldDB" id="A0A6H0XZI9"/>
<sequence length="456" mass="50452">MALLWVDNTRIDRKTMTTIRSHAAKGRNIGKGRPRKAKKIEGPVALGSAIPAPLQELLPTAFEMSSNSRVLLRRWLNVLTISFFSGPLAELVRFDMTKSMWVMFMFTDEAYFHCTIAMLNVAFGRSTVDRDGHAETLQHLAHAFSLANKKLSGQEALADTSFATVVAITQYHRIKHDHAEGLVHLDGLERMVTLSGGIQHLATARPALTQKILRADLDFAMHLGVRTRFGQIRSSSDALDVTLDGYLDDRTLYKDATASAMLTNCSADLVPPLKTAYKLAKLIDSHASAGSHIDGRTVHALAILLGYRLVAVQSFSKLPSHDNAKDTILVGLFAFLAAFLPDLTRRRQPMPYLVTAARLVLRQQHEPSDDARLAHLWALLLCRTSLLGNEDDVWITPVISAAIDQAQITNCTQLRQMVTRLPWIHLLHDPLVSEACMPRRPAGAIPHSAKAFSVLE</sequence>
<reference evidence="1 2" key="1">
    <citation type="journal article" date="2016" name="Sci. Rep.">
        <title>Peltaster fructicola genome reveals evolution from an invasive phytopathogen to an ectophytic parasite.</title>
        <authorList>
            <person name="Xu C."/>
            <person name="Chen H."/>
            <person name="Gleason M.L."/>
            <person name="Xu J.R."/>
            <person name="Liu H."/>
            <person name="Zhang R."/>
            <person name="Sun G."/>
        </authorList>
    </citation>
    <scope>NUCLEOTIDE SEQUENCE [LARGE SCALE GENOMIC DNA]</scope>
    <source>
        <strain evidence="1 2">LNHT1506</strain>
    </source>
</reference>
<gene>
    <name evidence="1" type="ORF">AMS68_005525</name>
</gene>
<name>A0A6H0XZI9_9PEZI</name>
<evidence type="ECO:0000313" key="1">
    <source>
        <dbReference type="EMBL" id="QIX00008.1"/>
    </source>
</evidence>
<dbReference type="PANTHER" id="PTHR37540">
    <property type="entry name" value="TRANSCRIPTION FACTOR (ACR-2), PUTATIVE-RELATED-RELATED"/>
    <property type="match status" value="1"/>
</dbReference>
<protein>
    <submittedName>
        <fullName evidence="1">Uncharacterized protein</fullName>
    </submittedName>
</protein>
<dbReference type="EMBL" id="CP051142">
    <property type="protein sequence ID" value="QIX00008.1"/>
    <property type="molecule type" value="Genomic_DNA"/>
</dbReference>
<evidence type="ECO:0000313" key="2">
    <source>
        <dbReference type="Proteomes" id="UP000503462"/>
    </source>
</evidence>
<dbReference type="OrthoDB" id="4158087at2759"/>
<dbReference type="PANTHER" id="PTHR37540:SF9">
    <property type="entry name" value="ZN(2)-C6 FUNGAL-TYPE DOMAIN-CONTAINING PROTEIN"/>
    <property type="match status" value="1"/>
</dbReference>
<accession>A0A6H0XZI9</accession>
<organism evidence="1 2">
    <name type="scientific">Peltaster fructicola</name>
    <dbReference type="NCBI Taxonomy" id="286661"/>
    <lineage>
        <taxon>Eukaryota</taxon>
        <taxon>Fungi</taxon>
        <taxon>Dikarya</taxon>
        <taxon>Ascomycota</taxon>
        <taxon>Pezizomycotina</taxon>
        <taxon>Dothideomycetes</taxon>
        <taxon>Dothideomycetes incertae sedis</taxon>
        <taxon>Peltaster</taxon>
    </lineage>
</organism>
<keyword evidence="2" id="KW-1185">Reference proteome</keyword>
<dbReference type="Proteomes" id="UP000503462">
    <property type="component" value="Chromosome 4"/>
</dbReference>